<dbReference type="PANTHER" id="PTHR43163">
    <property type="entry name" value="DIPEPTIDE TRANSPORT SYSTEM PERMEASE PROTEIN DPPB-RELATED"/>
    <property type="match status" value="1"/>
</dbReference>
<keyword evidence="3" id="KW-1003">Cell membrane</keyword>
<evidence type="ECO:0000256" key="7">
    <source>
        <dbReference type="RuleBase" id="RU363032"/>
    </source>
</evidence>
<keyword evidence="10" id="KW-1185">Reference proteome</keyword>
<reference evidence="9 10" key="1">
    <citation type="submission" date="2011-08" db="EMBL/GenBank/DDBJ databases">
        <title>The Genome Sequence of Clostridium orbiscindens 1_3_50AFAA.</title>
        <authorList>
            <consortium name="The Broad Institute Genome Sequencing Platform"/>
            <person name="Earl A."/>
            <person name="Ward D."/>
            <person name="Feldgarden M."/>
            <person name="Gevers D."/>
            <person name="Daigneault M."/>
            <person name="Strauss J."/>
            <person name="Allen-Vercoe E."/>
            <person name="Young S.K."/>
            <person name="Zeng Q."/>
            <person name="Gargeya S."/>
            <person name="Fitzgerald M."/>
            <person name="Haas B."/>
            <person name="Abouelleil A."/>
            <person name="Alvarado L."/>
            <person name="Arachchi H.M."/>
            <person name="Berlin A."/>
            <person name="Brown A."/>
            <person name="Chapman S.B."/>
            <person name="Chen Z."/>
            <person name="Dunbar C."/>
            <person name="Freedman E."/>
            <person name="Gearin G."/>
            <person name="Gellesch M."/>
            <person name="Goldberg J."/>
            <person name="Griggs A."/>
            <person name="Gujja S."/>
            <person name="Heiman D."/>
            <person name="Howarth C."/>
            <person name="Larson L."/>
            <person name="Lui A."/>
            <person name="MacDonald P.J.P."/>
            <person name="Montmayeur A."/>
            <person name="Murphy C."/>
            <person name="Neiman D."/>
            <person name="Pearson M."/>
            <person name="Priest M."/>
            <person name="Roberts A."/>
            <person name="Saif S."/>
            <person name="Shea T."/>
            <person name="Shenoy N."/>
            <person name="Sisk P."/>
            <person name="Stolte C."/>
            <person name="Sykes S."/>
            <person name="Wortman J."/>
            <person name="Nusbaum C."/>
            <person name="Birren B."/>
        </authorList>
    </citation>
    <scope>NUCLEOTIDE SEQUENCE [LARGE SCALE GENOMIC DNA]</scope>
    <source>
        <strain evidence="9 10">1_3_50AFAA</strain>
    </source>
</reference>
<dbReference type="CDD" id="cd06261">
    <property type="entry name" value="TM_PBP2"/>
    <property type="match status" value="1"/>
</dbReference>
<dbReference type="InterPro" id="IPR045621">
    <property type="entry name" value="BPD_transp_1_N"/>
</dbReference>
<dbReference type="AlphaFoldDB" id="A0A096AYT4"/>
<dbReference type="Gene3D" id="1.10.3720.10">
    <property type="entry name" value="MetI-like"/>
    <property type="match status" value="1"/>
</dbReference>
<dbReference type="SUPFAM" id="SSF161098">
    <property type="entry name" value="MetI-like"/>
    <property type="match status" value="1"/>
</dbReference>
<keyword evidence="4 7" id="KW-0812">Transmembrane</keyword>
<organism evidence="9 10">
    <name type="scientific">Flavonifractor plautii 1_3_50AFAA</name>
    <dbReference type="NCBI Taxonomy" id="742738"/>
    <lineage>
        <taxon>Bacteria</taxon>
        <taxon>Bacillati</taxon>
        <taxon>Bacillota</taxon>
        <taxon>Clostridia</taxon>
        <taxon>Eubacteriales</taxon>
        <taxon>Oscillospiraceae</taxon>
        <taxon>Flavonifractor</taxon>
    </lineage>
</organism>
<dbReference type="RefSeq" id="WP_007487934.1">
    <property type="nucleotide sequence ID" value="NZ_KN174171.1"/>
</dbReference>
<feature type="transmembrane region" description="Helical" evidence="7">
    <location>
        <begin position="240"/>
        <end position="262"/>
    </location>
</feature>
<dbReference type="GeneID" id="63973960"/>
<evidence type="ECO:0000256" key="4">
    <source>
        <dbReference type="ARBA" id="ARBA00022692"/>
    </source>
</evidence>
<evidence type="ECO:0000313" key="9">
    <source>
        <dbReference type="EMBL" id="KGF51990.1"/>
    </source>
</evidence>
<dbReference type="PANTHER" id="PTHR43163:SF6">
    <property type="entry name" value="DIPEPTIDE TRANSPORT SYSTEM PERMEASE PROTEIN DPPB-RELATED"/>
    <property type="match status" value="1"/>
</dbReference>
<dbReference type="HOGENOM" id="CLU_036879_1_2_9"/>
<evidence type="ECO:0000256" key="1">
    <source>
        <dbReference type="ARBA" id="ARBA00004651"/>
    </source>
</evidence>
<evidence type="ECO:0000256" key="6">
    <source>
        <dbReference type="ARBA" id="ARBA00023136"/>
    </source>
</evidence>
<evidence type="ECO:0000259" key="8">
    <source>
        <dbReference type="PROSITE" id="PS50928"/>
    </source>
</evidence>
<dbReference type="PATRIC" id="fig|742738.3.peg.4277"/>
<dbReference type="GO" id="GO:0055085">
    <property type="term" value="P:transmembrane transport"/>
    <property type="evidence" value="ECO:0007669"/>
    <property type="project" value="InterPro"/>
</dbReference>
<feature type="transmembrane region" description="Helical" evidence="7">
    <location>
        <begin position="133"/>
        <end position="158"/>
    </location>
</feature>
<proteinExistence type="inferred from homology"/>
<keyword evidence="2 7" id="KW-0813">Transport</keyword>
<accession>A0A096AYT4</accession>
<dbReference type="InterPro" id="IPR000515">
    <property type="entry name" value="MetI-like"/>
</dbReference>
<sequence>MGRYFRRRLLTAIPVFFGITFLVFVLLSLSPADVTDLGEGASGGAQQAALEEALGLDKPLPVRYLAWLGGLLRGELGQSYLSGRPVAGMLAQRVGPSLLLTGTGVLLAILLALPLGILAAWRPRSGWDRAASALSLVSFGVPGFFLCLVGVLLFSVLLGWLPSQGMYEYGVFTGVGDVLRHLALPAGVVCVSGLGELVKQTRSACLESLGEDYILTARAKGLGERAVMVRHAFRGALTPVLTTVLGHIPHIIGGSVVVEQVFGWPGMGSLLFWGIENRDYPVVMGVTVVIALAVLLTNLLLDLAYGLADPRVRYGRG</sequence>
<name>A0A096AYT4_FLAPL</name>
<comment type="similarity">
    <text evidence="7">Belongs to the binding-protein-dependent transport system permease family.</text>
</comment>
<feature type="transmembrane region" description="Helical" evidence="7">
    <location>
        <begin position="98"/>
        <end position="121"/>
    </location>
</feature>
<comment type="caution">
    <text evidence="9">The sequence shown here is derived from an EMBL/GenBank/DDBJ whole genome shotgun (WGS) entry which is preliminary data.</text>
</comment>
<feature type="transmembrane region" description="Helical" evidence="7">
    <location>
        <begin position="282"/>
        <end position="308"/>
    </location>
</feature>
<dbReference type="PROSITE" id="PS50928">
    <property type="entry name" value="ABC_TM1"/>
    <property type="match status" value="1"/>
</dbReference>
<dbReference type="Pfam" id="PF00528">
    <property type="entry name" value="BPD_transp_1"/>
    <property type="match status" value="1"/>
</dbReference>
<evidence type="ECO:0000313" key="10">
    <source>
        <dbReference type="Proteomes" id="UP000029585"/>
    </source>
</evidence>
<dbReference type="EMBL" id="ADLO01000134">
    <property type="protein sequence ID" value="KGF51990.1"/>
    <property type="molecule type" value="Genomic_DNA"/>
</dbReference>
<evidence type="ECO:0000256" key="3">
    <source>
        <dbReference type="ARBA" id="ARBA00022475"/>
    </source>
</evidence>
<dbReference type="eggNOG" id="COG0601">
    <property type="taxonomic scope" value="Bacteria"/>
</dbReference>
<evidence type="ECO:0000256" key="2">
    <source>
        <dbReference type="ARBA" id="ARBA00022448"/>
    </source>
</evidence>
<dbReference type="InterPro" id="IPR035906">
    <property type="entry name" value="MetI-like_sf"/>
</dbReference>
<feature type="domain" description="ABC transmembrane type-1" evidence="8">
    <location>
        <begin position="94"/>
        <end position="301"/>
    </location>
</feature>
<keyword evidence="6 7" id="KW-0472">Membrane</keyword>
<dbReference type="Proteomes" id="UP000029585">
    <property type="component" value="Unassembled WGS sequence"/>
</dbReference>
<comment type="subcellular location">
    <subcellularLocation>
        <location evidence="1 7">Cell membrane</location>
        <topology evidence="1 7">Multi-pass membrane protein</topology>
    </subcellularLocation>
</comment>
<keyword evidence="5 7" id="KW-1133">Transmembrane helix</keyword>
<dbReference type="Pfam" id="PF19300">
    <property type="entry name" value="BPD_transp_1_N"/>
    <property type="match status" value="1"/>
</dbReference>
<dbReference type="GO" id="GO:0005886">
    <property type="term" value="C:plasma membrane"/>
    <property type="evidence" value="ECO:0007669"/>
    <property type="project" value="UniProtKB-SubCell"/>
</dbReference>
<feature type="transmembrane region" description="Helical" evidence="7">
    <location>
        <begin position="9"/>
        <end position="29"/>
    </location>
</feature>
<protein>
    <recommendedName>
        <fullName evidence="8">ABC transmembrane type-1 domain-containing protein</fullName>
    </recommendedName>
</protein>
<evidence type="ECO:0000256" key="5">
    <source>
        <dbReference type="ARBA" id="ARBA00022989"/>
    </source>
</evidence>
<gene>
    <name evidence="9" type="ORF">HMPREF9460_04165</name>
</gene>